<dbReference type="Gene3D" id="3.40.50.2300">
    <property type="match status" value="1"/>
</dbReference>
<proteinExistence type="predicted"/>
<dbReference type="GO" id="GO:0008982">
    <property type="term" value="F:protein-N(PI)-phosphohistidine-sugar phosphotransferase activity"/>
    <property type="evidence" value="ECO:0007669"/>
    <property type="project" value="InterPro"/>
</dbReference>
<comment type="subcellular location">
    <subcellularLocation>
        <location evidence="1">Cytoplasm</location>
    </subcellularLocation>
</comment>
<dbReference type="GO" id="GO:0009401">
    <property type="term" value="P:phosphoenolpyruvate-dependent sugar phosphotransferase system"/>
    <property type="evidence" value="ECO:0007669"/>
    <property type="project" value="UniProtKB-KW"/>
</dbReference>
<dbReference type="InterPro" id="IPR003501">
    <property type="entry name" value="PTS_EIIB_2/3"/>
</dbReference>
<dbReference type="Proteomes" id="UP000320791">
    <property type="component" value="Unassembled WGS sequence"/>
</dbReference>
<keyword evidence="3" id="KW-0963">Cytoplasm</keyword>
<dbReference type="GO" id="GO:0005737">
    <property type="term" value="C:cytoplasm"/>
    <property type="evidence" value="ECO:0007669"/>
    <property type="project" value="UniProtKB-SubCell"/>
</dbReference>
<evidence type="ECO:0000256" key="6">
    <source>
        <dbReference type="ARBA" id="ARBA00022683"/>
    </source>
</evidence>
<dbReference type="InterPro" id="IPR013011">
    <property type="entry name" value="PTS_EIIB_2"/>
</dbReference>
<evidence type="ECO:0000256" key="7">
    <source>
        <dbReference type="ARBA" id="ARBA00022777"/>
    </source>
</evidence>
<evidence type="ECO:0000256" key="10">
    <source>
        <dbReference type="ARBA" id="ARBA00042072"/>
    </source>
</evidence>
<dbReference type="Pfam" id="PF02302">
    <property type="entry name" value="PTS_IIB"/>
    <property type="match status" value="1"/>
</dbReference>
<reference evidence="13 14" key="1">
    <citation type="submission" date="2019-08" db="EMBL/GenBank/DDBJ databases">
        <authorList>
            <person name="Lei W."/>
        </authorList>
    </citation>
    <scope>NUCLEOTIDE SEQUENCE [LARGE SCALE GENOMIC DNA]</scope>
    <source>
        <strain evidence="13 14">CCUG 58627</strain>
    </source>
</reference>
<evidence type="ECO:0000256" key="8">
    <source>
        <dbReference type="ARBA" id="ARBA00037387"/>
    </source>
</evidence>
<dbReference type="PANTHER" id="PTHR36203">
    <property type="entry name" value="ASCORBATE-SPECIFIC PTS SYSTEM EIIA COMPONENT"/>
    <property type="match status" value="1"/>
</dbReference>
<evidence type="ECO:0000256" key="3">
    <source>
        <dbReference type="ARBA" id="ARBA00022490"/>
    </source>
</evidence>
<evidence type="ECO:0000256" key="4">
    <source>
        <dbReference type="ARBA" id="ARBA00022553"/>
    </source>
</evidence>
<dbReference type="OrthoDB" id="1634238at2"/>
<dbReference type="RefSeq" id="WP_146325331.1">
    <property type="nucleotide sequence ID" value="NZ_BAABLR010000012.1"/>
</dbReference>
<dbReference type="SUPFAM" id="SSF55804">
    <property type="entry name" value="Phoshotransferase/anion transport protein"/>
    <property type="match status" value="1"/>
</dbReference>
<dbReference type="PROSITE" id="PS51099">
    <property type="entry name" value="PTS_EIIB_TYPE_2"/>
    <property type="match status" value="1"/>
</dbReference>
<keyword evidence="7" id="KW-0418">Kinase</keyword>
<evidence type="ECO:0000259" key="11">
    <source>
        <dbReference type="PROSITE" id="PS51094"/>
    </source>
</evidence>
<accession>A0A5C5U9M8</accession>
<dbReference type="InterPro" id="IPR036095">
    <property type="entry name" value="PTS_EIIB-like_sf"/>
</dbReference>
<dbReference type="Pfam" id="PF00359">
    <property type="entry name" value="PTS_EIIA_2"/>
    <property type="match status" value="1"/>
</dbReference>
<dbReference type="EMBL" id="VOHM01000027">
    <property type="protein sequence ID" value="TWT22794.1"/>
    <property type="molecule type" value="Genomic_DNA"/>
</dbReference>
<evidence type="ECO:0000313" key="14">
    <source>
        <dbReference type="Proteomes" id="UP000320791"/>
    </source>
</evidence>
<keyword evidence="13" id="KW-0762">Sugar transport</keyword>
<evidence type="ECO:0000256" key="5">
    <source>
        <dbReference type="ARBA" id="ARBA00022679"/>
    </source>
</evidence>
<evidence type="ECO:0000259" key="12">
    <source>
        <dbReference type="PROSITE" id="PS51099"/>
    </source>
</evidence>
<dbReference type="SUPFAM" id="SSF52794">
    <property type="entry name" value="PTS system IIB component-like"/>
    <property type="match status" value="1"/>
</dbReference>
<dbReference type="Gene3D" id="3.40.930.10">
    <property type="entry name" value="Mannitol-specific EII, Chain A"/>
    <property type="match status" value="1"/>
</dbReference>
<keyword evidence="2" id="KW-0813">Transport</keyword>
<keyword evidence="6" id="KW-0598">Phosphotransferase system</keyword>
<comment type="function">
    <text evidence="8">The phosphoenolpyruvate-dependent sugar phosphotransferase system (sugar PTS), a major carbohydrate active transport system, catalyzes the phosphorylation of incoming sugar substrates concomitantly with their translocation across the cell membrane. The enzyme II UlaABC PTS system is involved in ascorbate transport.</text>
</comment>
<dbReference type="InterPro" id="IPR002178">
    <property type="entry name" value="PTS_EIIA_type-2_dom"/>
</dbReference>
<feature type="domain" description="PTS EIIA type-2" evidence="11">
    <location>
        <begin position="6"/>
        <end position="149"/>
    </location>
</feature>
<organism evidence="13 14">
    <name type="scientific">Corynebacterium canis</name>
    <dbReference type="NCBI Taxonomy" id="679663"/>
    <lineage>
        <taxon>Bacteria</taxon>
        <taxon>Bacillati</taxon>
        <taxon>Actinomycetota</taxon>
        <taxon>Actinomycetes</taxon>
        <taxon>Mycobacteriales</taxon>
        <taxon>Corynebacteriaceae</taxon>
        <taxon>Corynebacterium</taxon>
    </lineage>
</organism>
<evidence type="ECO:0000256" key="2">
    <source>
        <dbReference type="ARBA" id="ARBA00022448"/>
    </source>
</evidence>
<comment type="caution">
    <text evidence="13">The sequence shown here is derived from an EMBL/GenBank/DDBJ whole genome shotgun (WGS) entry which is preliminary data.</text>
</comment>
<protein>
    <recommendedName>
        <fullName evidence="9">Ascorbate-specific PTS system EIIA component</fullName>
    </recommendedName>
    <alternativeName>
        <fullName evidence="10">Ascorbate-specific phosphotransferase enzyme IIA component</fullName>
    </alternativeName>
</protein>
<sequence>MTSLSELLATDAIALDVQVPHWEAAIRLAGQLLECTGAVEPEYTEAMVDVVKDNGPYIVVAPGFAFAHARPSRAVHTTAMAWVRLAEPVEFGHAKNDPVSLVVALAAKDSTEHQKAMAQLARMLSKPDTKALLDAAMSGQDLLAILGDQSAAPEPEEITDTARNKILTVCGNGLGTSLFLKNTLQEVLSRWGWAPYITVEATDTISAKGKAKEADLILTSGEIAHTLGDLGVPVAVIHNFTDPFEVDAVLRDLYDV</sequence>
<name>A0A5C5U9M8_9CORY</name>
<dbReference type="InterPro" id="IPR051351">
    <property type="entry name" value="Ascorbate-PTS_EIIA_comp"/>
</dbReference>
<keyword evidence="4" id="KW-0597">Phosphoprotein</keyword>
<evidence type="ECO:0000256" key="1">
    <source>
        <dbReference type="ARBA" id="ARBA00004496"/>
    </source>
</evidence>
<feature type="domain" description="PTS EIIB type-2" evidence="12">
    <location>
        <begin position="164"/>
        <end position="256"/>
    </location>
</feature>
<gene>
    <name evidence="13" type="ORF">FRX94_10675</name>
</gene>
<dbReference type="CDD" id="cd05563">
    <property type="entry name" value="PTS_IIB_ascorbate"/>
    <property type="match status" value="1"/>
</dbReference>
<evidence type="ECO:0000256" key="9">
    <source>
        <dbReference type="ARBA" id="ARBA00041175"/>
    </source>
</evidence>
<keyword evidence="5" id="KW-0808">Transferase</keyword>
<keyword evidence="14" id="KW-1185">Reference proteome</keyword>
<evidence type="ECO:0000313" key="13">
    <source>
        <dbReference type="EMBL" id="TWT22794.1"/>
    </source>
</evidence>
<dbReference type="PROSITE" id="PS51094">
    <property type="entry name" value="PTS_EIIA_TYPE_2"/>
    <property type="match status" value="1"/>
</dbReference>
<dbReference type="PANTHER" id="PTHR36203:SF1">
    <property type="entry name" value="ASCORBATE-SPECIFIC PTS SYSTEM EIIA COMPONENT"/>
    <property type="match status" value="1"/>
</dbReference>
<dbReference type="AlphaFoldDB" id="A0A5C5U9M8"/>
<dbReference type="GO" id="GO:0016301">
    <property type="term" value="F:kinase activity"/>
    <property type="evidence" value="ECO:0007669"/>
    <property type="project" value="UniProtKB-KW"/>
</dbReference>
<dbReference type="InterPro" id="IPR016152">
    <property type="entry name" value="PTrfase/Anion_transptr"/>
</dbReference>